<reference evidence="7" key="1">
    <citation type="submission" date="2020-01" db="EMBL/GenBank/DDBJ databases">
        <authorList>
            <person name="Mishra B."/>
        </authorList>
    </citation>
    <scope>NUCLEOTIDE SEQUENCE [LARGE SCALE GENOMIC DNA]</scope>
</reference>
<name>A0A6D2HMI2_9BRAS</name>
<organism evidence="7 8">
    <name type="scientific">Microthlaspi erraticum</name>
    <dbReference type="NCBI Taxonomy" id="1685480"/>
    <lineage>
        <taxon>Eukaryota</taxon>
        <taxon>Viridiplantae</taxon>
        <taxon>Streptophyta</taxon>
        <taxon>Embryophyta</taxon>
        <taxon>Tracheophyta</taxon>
        <taxon>Spermatophyta</taxon>
        <taxon>Magnoliopsida</taxon>
        <taxon>eudicotyledons</taxon>
        <taxon>Gunneridae</taxon>
        <taxon>Pentapetalae</taxon>
        <taxon>rosids</taxon>
        <taxon>malvids</taxon>
        <taxon>Brassicales</taxon>
        <taxon>Brassicaceae</taxon>
        <taxon>Coluteocarpeae</taxon>
        <taxon>Microthlaspi</taxon>
    </lineage>
</organism>
<dbReference type="SMART" id="SM00774">
    <property type="entry name" value="WRKY"/>
    <property type="match status" value="1"/>
</dbReference>
<evidence type="ECO:0000259" key="6">
    <source>
        <dbReference type="PROSITE" id="PS50811"/>
    </source>
</evidence>
<evidence type="ECO:0000256" key="1">
    <source>
        <dbReference type="ARBA" id="ARBA00004123"/>
    </source>
</evidence>
<feature type="domain" description="WRKY" evidence="6">
    <location>
        <begin position="109"/>
        <end position="174"/>
    </location>
</feature>
<dbReference type="PROSITE" id="PS50811">
    <property type="entry name" value="WRKY"/>
    <property type="match status" value="1"/>
</dbReference>
<accession>A0A6D2HMI2</accession>
<keyword evidence="8" id="KW-1185">Reference proteome</keyword>
<dbReference type="GO" id="GO:0043565">
    <property type="term" value="F:sequence-specific DNA binding"/>
    <property type="evidence" value="ECO:0007669"/>
    <property type="project" value="InterPro"/>
</dbReference>
<keyword evidence="5" id="KW-0539">Nucleus</keyword>
<protein>
    <recommendedName>
        <fullName evidence="6">WRKY domain-containing protein</fullName>
    </recommendedName>
</protein>
<dbReference type="Gene3D" id="2.20.25.80">
    <property type="entry name" value="WRKY domain"/>
    <property type="match status" value="1"/>
</dbReference>
<dbReference type="PANTHER" id="PTHR31221">
    <property type="entry name" value="WRKY TRANSCRIPTION FACTOR PROTEIN 1-RELATED"/>
    <property type="match status" value="1"/>
</dbReference>
<comment type="subcellular location">
    <subcellularLocation>
        <location evidence="1">Nucleus</location>
    </subcellularLocation>
</comment>
<proteinExistence type="predicted"/>
<dbReference type="InterPro" id="IPR036576">
    <property type="entry name" value="WRKY_dom_sf"/>
</dbReference>
<keyword evidence="4" id="KW-0804">Transcription</keyword>
<comment type="caution">
    <text evidence="7">The sequence shown here is derived from an EMBL/GenBank/DDBJ whole genome shotgun (WGS) entry which is preliminary data.</text>
</comment>
<dbReference type="GO" id="GO:0005634">
    <property type="term" value="C:nucleus"/>
    <property type="evidence" value="ECO:0007669"/>
    <property type="project" value="UniProtKB-SubCell"/>
</dbReference>
<dbReference type="SUPFAM" id="SSF118290">
    <property type="entry name" value="WRKY DNA-binding domain"/>
    <property type="match status" value="1"/>
</dbReference>
<evidence type="ECO:0000256" key="2">
    <source>
        <dbReference type="ARBA" id="ARBA00023015"/>
    </source>
</evidence>
<evidence type="ECO:0000256" key="5">
    <source>
        <dbReference type="ARBA" id="ARBA00023242"/>
    </source>
</evidence>
<dbReference type="Proteomes" id="UP000467841">
    <property type="component" value="Unassembled WGS sequence"/>
</dbReference>
<evidence type="ECO:0000256" key="3">
    <source>
        <dbReference type="ARBA" id="ARBA00023125"/>
    </source>
</evidence>
<dbReference type="InterPro" id="IPR003657">
    <property type="entry name" value="WRKY_dom"/>
</dbReference>
<dbReference type="InterPro" id="IPR044810">
    <property type="entry name" value="WRKY_plant"/>
</dbReference>
<evidence type="ECO:0000313" key="7">
    <source>
        <dbReference type="EMBL" id="CAA7017219.1"/>
    </source>
</evidence>
<sequence length="176" mass="19650">MSNGETNLARSSSDDTHSGFELPELYLSDEWMDDDLVSAVSGMTHSYGYQTSDASAAVFFSGSSSSFTHLESPSTNASVSASIAPASTDNQVKKEKKKVRERVAFKTRSEVEVLDDGFKWRKYGKKMVKNSPNPRNYYKCSVDGCPVKKRVERDRDDPSFVITTYEGSHTHYSNMN</sequence>
<keyword evidence="2" id="KW-0805">Transcription regulation</keyword>
<dbReference type="FunFam" id="2.20.25.80:FF:000003">
    <property type="entry name" value="WRKY transcription factor 57"/>
    <property type="match status" value="1"/>
</dbReference>
<evidence type="ECO:0000313" key="8">
    <source>
        <dbReference type="Proteomes" id="UP000467841"/>
    </source>
</evidence>
<dbReference type="Pfam" id="PF03106">
    <property type="entry name" value="WRKY"/>
    <property type="match status" value="1"/>
</dbReference>
<gene>
    <name evidence="7" type="ORF">MERR_LOCUS4454</name>
</gene>
<dbReference type="EMBL" id="CACVBM020000299">
    <property type="protein sequence ID" value="CAA7017219.1"/>
    <property type="molecule type" value="Genomic_DNA"/>
</dbReference>
<evidence type="ECO:0000256" key="4">
    <source>
        <dbReference type="ARBA" id="ARBA00023163"/>
    </source>
</evidence>
<dbReference type="PANTHER" id="PTHR31221:SF112">
    <property type="entry name" value="WRKY TRANSCRIPTION FACTOR 50-RELATED"/>
    <property type="match status" value="1"/>
</dbReference>
<keyword evidence="3" id="KW-0238">DNA-binding</keyword>
<dbReference type="AlphaFoldDB" id="A0A6D2HMI2"/>
<dbReference type="GO" id="GO:0003700">
    <property type="term" value="F:DNA-binding transcription factor activity"/>
    <property type="evidence" value="ECO:0007669"/>
    <property type="project" value="InterPro"/>
</dbReference>
<dbReference type="OrthoDB" id="693960at2759"/>